<dbReference type="InterPro" id="IPR036291">
    <property type="entry name" value="NAD(P)-bd_dom_sf"/>
</dbReference>
<organism evidence="9 10">
    <name type="scientific">Rubrobacter tropicus</name>
    <dbReference type="NCBI Taxonomy" id="2653851"/>
    <lineage>
        <taxon>Bacteria</taxon>
        <taxon>Bacillati</taxon>
        <taxon>Actinomycetota</taxon>
        <taxon>Rubrobacteria</taxon>
        <taxon>Rubrobacterales</taxon>
        <taxon>Rubrobacteraceae</taxon>
        <taxon>Rubrobacter</taxon>
    </lineage>
</organism>
<feature type="transmembrane region" description="Helical" evidence="7">
    <location>
        <begin position="298"/>
        <end position="321"/>
    </location>
</feature>
<evidence type="ECO:0000256" key="4">
    <source>
        <dbReference type="ARBA" id="ARBA00022692"/>
    </source>
</evidence>
<sequence length="490" mass="54316">MARSATTPVLDKQMGLPILQGPKTLRKQRLVVLVLVLSDILLALFVWEAARLVQVIWGRGPLSEITQAAVVPNVGIWVGLRALFGLYPGYGLDAAEELRRQTYATFATLAITLLFAVTLQAEDILSRLLVFSGFLGLLALAPLARHFVKLALIRVGSWGKPVMIMGSGETGATIVRLLKREREMGLTPVAVFDNRLVPAGRTLEGVPYGGTLPDAMSLAREHGVDTAIFAMPHIRREHLARFVGQASRCFSRVVVIPNLGGVTNSAATARNLGGTFGVEITHNLLNPWALRSKRVLDLVATICGGGLILPLILVLSAFVWLESGGPVFYRDQRLGQDERLFACLKFRTMLPDAEAMLQRLLEEDAEMREQYLIYHKLHDDPRVTRVGRFLRRTSLDELPQLWNVLRGEMSLVGPRPYLPRESADIGKTQAEILRVPPGMTGPWQVSGRNRTSFEGRVRMDAYYVRDWSVWLDLVLLARTVKVVLSKGGAY</sequence>
<keyword evidence="3 9" id="KW-0808">Transferase</keyword>
<comment type="similarity">
    <text evidence="2">Belongs to the bacterial sugar transferase family.</text>
</comment>
<keyword evidence="10" id="KW-1185">Reference proteome</keyword>
<evidence type="ECO:0000256" key="1">
    <source>
        <dbReference type="ARBA" id="ARBA00004141"/>
    </source>
</evidence>
<accession>A0A6G8Q9K8</accession>
<protein>
    <submittedName>
        <fullName evidence="9">Undecaprenyl-phosphate galactose phosphotransferase WbaP</fullName>
    </submittedName>
</protein>
<evidence type="ECO:0000313" key="9">
    <source>
        <dbReference type="EMBL" id="QIN83174.1"/>
    </source>
</evidence>
<evidence type="ECO:0000256" key="7">
    <source>
        <dbReference type="SAM" id="Phobius"/>
    </source>
</evidence>
<dbReference type="Pfam" id="PF02397">
    <property type="entry name" value="Bac_transf"/>
    <property type="match status" value="1"/>
</dbReference>
<feature type="transmembrane region" description="Helical" evidence="7">
    <location>
        <begin position="125"/>
        <end position="144"/>
    </location>
</feature>
<dbReference type="PANTHER" id="PTHR30576">
    <property type="entry name" value="COLANIC BIOSYNTHESIS UDP-GLUCOSE LIPID CARRIER TRANSFERASE"/>
    <property type="match status" value="1"/>
</dbReference>
<evidence type="ECO:0000313" key="10">
    <source>
        <dbReference type="Proteomes" id="UP000501452"/>
    </source>
</evidence>
<dbReference type="SUPFAM" id="SSF51735">
    <property type="entry name" value="NAD(P)-binding Rossmann-fold domains"/>
    <property type="match status" value="1"/>
</dbReference>
<dbReference type="PANTHER" id="PTHR30576:SF10">
    <property type="entry name" value="SLL5057 PROTEIN"/>
    <property type="match status" value="1"/>
</dbReference>
<dbReference type="Gene3D" id="3.40.50.720">
    <property type="entry name" value="NAD(P)-binding Rossmann-like Domain"/>
    <property type="match status" value="1"/>
</dbReference>
<evidence type="ECO:0000256" key="6">
    <source>
        <dbReference type="ARBA" id="ARBA00023136"/>
    </source>
</evidence>
<evidence type="ECO:0000256" key="3">
    <source>
        <dbReference type="ARBA" id="ARBA00022679"/>
    </source>
</evidence>
<keyword evidence="4 7" id="KW-0812">Transmembrane</keyword>
<dbReference type="Pfam" id="PF13727">
    <property type="entry name" value="CoA_binding_3"/>
    <property type="match status" value="1"/>
</dbReference>
<dbReference type="NCBIfam" id="TIGR03025">
    <property type="entry name" value="EPS_sugtrans"/>
    <property type="match status" value="1"/>
</dbReference>
<dbReference type="GO" id="GO:0005886">
    <property type="term" value="C:plasma membrane"/>
    <property type="evidence" value="ECO:0007669"/>
    <property type="project" value="InterPro"/>
</dbReference>
<dbReference type="GO" id="GO:0016780">
    <property type="term" value="F:phosphotransferase activity, for other substituted phosphate groups"/>
    <property type="evidence" value="ECO:0007669"/>
    <property type="project" value="TreeGrafter"/>
</dbReference>
<evidence type="ECO:0000256" key="2">
    <source>
        <dbReference type="ARBA" id="ARBA00006464"/>
    </source>
</evidence>
<dbReference type="Proteomes" id="UP000501452">
    <property type="component" value="Chromosome"/>
</dbReference>
<proteinExistence type="inferred from homology"/>
<dbReference type="InterPro" id="IPR017475">
    <property type="entry name" value="EPS_sugar_tfrase"/>
</dbReference>
<feature type="transmembrane region" description="Helical" evidence="7">
    <location>
        <begin position="70"/>
        <end position="90"/>
    </location>
</feature>
<gene>
    <name evidence="9" type="primary">wbaP</name>
    <name evidence="9" type="ORF">GBA63_11370</name>
</gene>
<dbReference type="EMBL" id="CP045119">
    <property type="protein sequence ID" value="QIN83174.1"/>
    <property type="molecule type" value="Genomic_DNA"/>
</dbReference>
<evidence type="ECO:0000256" key="5">
    <source>
        <dbReference type="ARBA" id="ARBA00022989"/>
    </source>
</evidence>
<dbReference type="GO" id="GO:0000271">
    <property type="term" value="P:polysaccharide biosynthetic process"/>
    <property type="evidence" value="ECO:0007669"/>
    <property type="project" value="InterPro"/>
</dbReference>
<keyword evidence="5 7" id="KW-1133">Transmembrane helix</keyword>
<dbReference type="RefSeq" id="WP_166176212.1">
    <property type="nucleotide sequence ID" value="NZ_CP045119.1"/>
</dbReference>
<dbReference type="InterPro" id="IPR003362">
    <property type="entry name" value="Bact_transf"/>
</dbReference>
<comment type="subcellular location">
    <subcellularLocation>
        <location evidence="1">Membrane</location>
        <topology evidence="1">Multi-pass membrane protein</topology>
    </subcellularLocation>
</comment>
<feature type="transmembrane region" description="Helical" evidence="7">
    <location>
        <begin position="30"/>
        <end position="50"/>
    </location>
</feature>
<evidence type="ECO:0000259" key="8">
    <source>
        <dbReference type="Pfam" id="PF02397"/>
    </source>
</evidence>
<dbReference type="KEGG" id="rub:GBA63_11370"/>
<feature type="transmembrane region" description="Helical" evidence="7">
    <location>
        <begin position="102"/>
        <end position="119"/>
    </location>
</feature>
<dbReference type="AlphaFoldDB" id="A0A6G8Q9K8"/>
<reference evidence="9 10" key="1">
    <citation type="submission" date="2019-10" db="EMBL/GenBank/DDBJ databases">
        <title>Rubrobacter sp nov SCSIO 52090 isolated from a deep-sea sediment in the South China Sea.</title>
        <authorList>
            <person name="Chen R.W."/>
        </authorList>
    </citation>
    <scope>NUCLEOTIDE SEQUENCE [LARGE SCALE GENOMIC DNA]</scope>
    <source>
        <strain evidence="9 10">SCSIO 52909</strain>
    </source>
</reference>
<feature type="domain" description="Bacterial sugar transferase" evidence="8">
    <location>
        <begin position="293"/>
        <end position="484"/>
    </location>
</feature>
<dbReference type="NCBIfam" id="TIGR03022">
    <property type="entry name" value="WbaP_sugtrans"/>
    <property type="match status" value="1"/>
</dbReference>
<name>A0A6G8Q9K8_9ACTN</name>
<dbReference type="InterPro" id="IPR017472">
    <property type="entry name" value="Undecaprenyl-P_galact_Ptfrase"/>
</dbReference>
<keyword evidence="6 7" id="KW-0472">Membrane</keyword>